<proteinExistence type="predicted"/>
<sequence length="187" mass="19830">MALPLFAALALAACGQATTGQTWAVSDSSSAAPQSQATFDSGRPQIRFNPCKDLSPEIVAKAGYDPHKMEPSDFDGGTYKFLVCDLTSDLYSLGISSGSITLAEQESQQKRDSATKTVTPITVSGRAGFEARDPSRPNMCTLAFETSYGEVLFTRYQREKATDEGLDVCDGLQQTAATIAAVLPDGA</sequence>
<keyword evidence="1" id="KW-0732">Signal</keyword>
<evidence type="ECO:0000313" key="2">
    <source>
        <dbReference type="EMBL" id="MDG3015259.1"/>
    </source>
</evidence>
<dbReference type="Pfam" id="PF12079">
    <property type="entry name" value="DUF3558"/>
    <property type="match status" value="1"/>
</dbReference>
<comment type="caution">
    <text evidence="2">The sequence shown here is derived from an EMBL/GenBank/DDBJ whole genome shotgun (WGS) entry which is preliminary data.</text>
</comment>
<dbReference type="EMBL" id="JANRHA010000007">
    <property type="protein sequence ID" value="MDG3015259.1"/>
    <property type="molecule type" value="Genomic_DNA"/>
</dbReference>
<protein>
    <submittedName>
        <fullName evidence="2">DUF3558 domain-containing protein</fullName>
    </submittedName>
</protein>
<name>A0A9X4RDX9_9ACTN</name>
<reference evidence="2" key="1">
    <citation type="submission" date="2022-08" db="EMBL/GenBank/DDBJ databases">
        <title>Genome analysis of Corynebacteriales strain.</title>
        <authorList>
            <person name="Lee S.D."/>
        </authorList>
    </citation>
    <scope>NUCLEOTIDE SEQUENCE</scope>
    <source>
        <strain evidence="2">D3-21</strain>
    </source>
</reference>
<feature type="chain" id="PRO_5040915439" evidence="1">
    <location>
        <begin position="25"/>
        <end position="187"/>
    </location>
</feature>
<dbReference type="InterPro" id="IPR024520">
    <property type="entry name" value="DUF3558"/>
</dbReference>
<evidence type="ECO:0000256" key="1">
    <source>
        <dbReference type="SAM" id="SignalP"/>
    </source>
</evidence>
<dbReference type="AlphaFoldDB" id="A0A9X4RDX9"/>
<dbReference type="RefSeq" id="WP_332519968.1">
    <property type="nucleotide sequence ID" value="NZ_JANRHA010000007.1"/>
</dbReference>
<accession>A0A9X4RDX9</accession>
<keyword evidence="3" id="KW-1185">Reference proteome</keyword>
<evidence type="ECO:0000313" key="3">
    <source>
        <dbReference type="Proteomes" id="UP001152755"/>
    </source>
</evidence>
<feature type="signal peptide" evidence="1">
    <location>
        <begin position="1"/>
        <end position="24"/>
    </location>
</feature>
<dbReference type="Proteomes" id="UP001152755">
    <property type="component" value="Unassembled WGS sequence"/>
</dbReference>
<gene>
    <name evidence="2" type="ORF">NVS88_11945</name>
</gene>
<organism evidence="2 3">
    <name type="scientific">Speluncibacter jeojiensis</name>
    <dbReference type="NCBI Taxonomy" id="2710754"/>
    <lineage>
        <taxon>Bacteria</taxon>
        <taxon>Bacillati</taxon>
        <taxon>Actinomycetota</taxon>
        <taxon>Actinomycetes</taxon>
        <taxon>Mycobacteriales</taxon>
        <taxon>Speluncibacteraceae</taxon>
        <taxon>Speluncibacter</taxon>
    </lineage>
</organism>